<evidence type="ECO:0000313" key="2">
    <source>
        <dbReference type="Proteomes" id="UP001151760"/>
    </source>
</evidence>
<evidence type="ECO:0000313" key="1">
    <source>
        <dbReference type="EMBL" id="GJT56269.1"/>
    </source>
</evidence>
<protein>
    <submittedName>
        <fullName evidence="1">Uncharacterized protein</fullName>
    </submittedName>
</protein>
<name>A0ABQ5F005_9ASTR</name>
<accession>A0ABQ5F005</accession>
<sequence>MDGGSLSSVLCKLGVKGYPFCHKVGCLPWLEAILVMPDLWVLMDNSEGNVMDAPTIPFFADSSKGNFRDAIDIGVDVVHQVPVATVAFPVVTIVTMLSRHREAIRGIHVHLQGVPIEEEMSTLRFRMGMAKPGNASLRGKIRTMGVIETVTRSQERRAHMEMER</sequence>
<reference evidence="1" key="1">
    <citation type="journal article" date="2022" name="Int. J. Mol. Sci.">
        <title>Draft Genome of Tanacetum Coccineum: Genomic Comparison of Closely Related Tanacetum-Family Plants.</title>
        <authorList>
            <person name="Yamashiro T."/>
            <person name="Shiraishi A."/>
            <person name="Nakayama K."/>
            <person name="Satake H."/>
        </authorList>
    </citation>
    <scope>NUCLEOTIDE SEQUENCE</scope>
</reference>
<reference evidence="1" key="2">
    <citation type="submission" date="2022-01" db="EMBL/GenBank/DDBJ databases">
        <authorList>
            <person name="Yamashiro T."/>
            <person name="Shiraishi A."/>
            <person name="Satake H."/>
            <person name="Nakayama K."/>
        </authorList>
    </citation>
    <scope>NUCLEOTIDE SEQUENCE</scope>
</reference>
<gene>
    <name evidence="1" type="ORF">Tco_0991323</name>
</gene>
<comment type="caution">
    <text evidence="1">The sequence shown here is derived from an EMBL/GenBank/DDBJ whole genome shotgun (WGS) entry which is preliminary data.</text>
</comment>
<dbReference type="EMBL" id="BQNB010016829">
    <property type="protein sequence ID" value="GJT56269.1"/>
    <property type="molecule type" value="Genomic_DNA"/>
</dbReference>
<keyword evidence="2" id="KW-1185">Reference proteome</keyword>
<organism evidence="1 2">
    <name type="scientific">Tanacetum coccineum</name>
    <dbReference type="NCBI Taxonomy" id="301880"/>
    <lineage>
        <taxon>Eukaryota</taxon>
        <taxon>Viridiplantae</taxon>
        <taxon>Streptophyta</taxon>
        <taxon>Embryophyta</taxon>
        <taxon>Tracheophyta</taxon>
        <taxon>Spermatophyta</taxon>
        <taxon>Magnoliopsida</taxon>
        <taxon>eudicotyledons</taxon>
        <taxon>Gunneridae</taxon>
        <taxon>Pentapetalae</taxon>
        <taxon>asterids</taxon>
        <taxon>campanulids</taxon>
        <taxon>Asterales</taxon>
        <taxon>Asteraceae</taxon>
        <taxon>Asteroideae</taxon>
        <taxon>Anthemideae</taxon>
        <taxon>Anthemidinae</taxon>
        <taxon>Tanacetum</taxon>
    </lineage>
</organism>
<proteinExistence type="predicted"/>
<dbReference type="Proteomes" id="UP001151760">
    <property type="component" value="Unassembled WGS sequence"/>
</dbReference>